<proteinExistence type="predicted"/>
<dbReference type="RefSeq" id="WP_226540994.1">
    <property type="nucleotide sequence ID" value="NZ_CP129013.1"/>
</dbReference>
<protein>
    <submittedName>
        <fullName evidence="1">DUF3221 domain-containing protein</fullName>
    </submittedName>
</protein>
<dbReference type="Proteomes" id="UP001197974">
    <property type="component" value="Chromosome"/>
</dbReference>
<keyword evidence="2" id="KW-1185">Reference proteome</keyword>
<evidence type="ECO:0000313" key="1">
    <source>
        <dbReference type="EMBL" id="WLR42485.1"/>
    </source>
</evidence>
<reference evidence="1 2" key="1">
    <citation type="submission" date="2023-06" db="EMBL/GenBank/DDBJ databases">
        <title>Five Gram-positive bacteria isolated from mangrove sediments in Shenzhen, Guangdong, China.</title>
        <authorList>
            <person name="Yu S."/>
            <person name="Zheng W."/>
            <person name="Huang Y."/>
        </authorList>
    </citation>
    <scope>NUCLEOTIDE SEQUENCE [LARGE SCALE GENOMIC DNA]</scope>
    <source>
        <strain evidence="1 2">SaN35-3</strain>
    </source>
</reference>
<dbReference type="PROSITE" id="PS51257">
    <property type="entry name" value="PROKAR_LIPOPROTEIN"/>
    <property type="match status" value="1"/>
</dbReference>
<sequence>MKKMMAIYLMLVAIFSLMIGCSFNSSSDDKGKTDDLRIQGYILEVAEEEVLLVRDISLSEFNKIRDLSLEELMENDEFSHDLIYVKYENSSEFSIGDRVIASISSDGIYETWPAQAEAEKIELYN</sequence>
<accession>A0ABY9JXY7</accession>
<dbReference type="InterPro" id="IPR012340">
    <property type="entry name" value="NA-bd_OB-fold"/>
</dbReference>
<organism evidence="1 2">
    <name type="scientific">Bacillus carboniphilus</name>
    <dbReference type="NCBI Taxonomy" id="86663"/>
    <lineage>
        <taxon>Bacteria</taxon>
        <taxon>Bacillati</taxon>
        <taxon>Bacillota</taxon>
        <taxon>Bacilli</taxon>
        <taxon>Bacillales</taxon>
        <taxon>Bacillaceae</taxon>
        <taxon>Bacillus</taxon>
    </lineage>
</organism>
<evidence type="ECO:0000313" key="2">
    <source>
        <dbReference type="Proteomes" id="UP001197974"/>
    </source>
</evidence>
<dbReference type="InterPro" id="IPR021598">
    <property type="entry name" value="DUF3221"/>
</dbReference>
<dbReference type="Gene3D" id="2.40.50.140">
    <property type="entry name" value="Nucleic acid-binding proteins"/>
    <property type="match status" value="1"/>
</dbReference>
<dbReference type="EMBL" id="CP129013">
    <property type="protein sequence ID" value="WLR42485.1"/>
    <property type="molecule type" value="Genomic_DNA"/>
</dbReference>
<gene>
    <name evidence="1" type="ORF">LC087_17585</name>
</gene>
<dbReference type="Pfam" id="PF11518">
    <property type="entry name" value="DUF3221"/>
    <property type="match status" value="1"/>
</dbReference>
<name>A0ABY9JXY7_9BACI</name>